<feature type="domain" description="EamA" evidence="6">
    <location>
        <begin position="10"/>
        <end position="137"/>
    </location>
</feature>
<dbReference type="Proteomes" id="UP000274139">
    <property type="component" value="Unassembled WGS sequence"/>
</dbReference>
<dbReference type="InterPro" id="IPR050638">
    <property type="entry name" value="AA-Vitamin_Transporters"/>
</dbReference>
<dbReference type="GO" id="GO:0016020">
    <property type="term" value="C:membrane"/>
    <property type="evidence" value="ECO:0007669"/>
    <property type="project" value="UniProtKB-SubCell"/>
</dbReference>
<dbReference type="PANTHER" id="PTHR32322:SF9">
    <property type="entry name" value="AMINO-ACID METABOLITE EFFLUX PUMP-RELATED"/>
    <property type="match status" value="1"/>
</dbReference>
<feature type="transmembrane region" description="Helical" evidence="5">
    <location>
        <begin position="267"/>
        <end position="284"/>
    </location>
</feature>
<evidence type="ECO:0000313" key="7">
    <source>
        <dbReference type="EMBL" id="RMC93841.1"/>
    </source>
</evidence>
<feature type="transmembrane region" description="Helical" evidence="5">
    <location>
        <begin position="34"/>
        <end position="56"/>
    </location>
</feature>
<proteinExistence type="predicted"/>
<accession>A0A454JEX4</accession>
<feature type="transmembrane region" description="Helical" evidence="5">
    <location>
        <begin position="68"/>
        <end position="86"/>
    </location>
</feature>
<evidence type="ECO:0000256" key="1">
    <source>
        <dbReference type="ARBA" id="ARBA00004141"/>
    </source>
</evidence>
<dbReference type="SUPFAM" id="SSF103481">
    <property type="entry name" value="Multidrug resistance efflux transporter EmrE"/>
    <property type="match status" value="2"/>
</dbReference>
<dbReference type="AlphaFoldDB" id="A0A454JEX4"/>
<evidence type="ECO:0000256" key="5">
    <source>
        <dbReference type="SAM" id="Phobius"/>
    </source>
</evidence>
<evidence type="ECO:0000313" key="8">
    <source>
        <dbReference type="Proteomes" id="UP000274139"/>
    </source>
</evidence>
<keyword evidence="4 5" id="KW-0472">Membrane</keyword>
<gene>
    <name evidence="7" type="ORF">EAY64_16525</name>
</gene>
<keyword evidence="2 5" id="KW-0812">Transmembrane</keyword>
<keyword evidence="3 5" id="KW-1133">Transmembrane helix</keyword>
<evidence type="ECO:0000256" key="4">
    <source>
        <dbReference type="ARBA" id="ARBA00023136"/>
    </source>
</evidence>
<feature type="transmembrane region" description="Helical" evidence="5">
    <location>
        <begin position="210"/>
        <end position="232"/>
    </location>
</feature>
<evidence type="ECO:0000256" key="3">
    <source>
        <dbReference type="ARBA" id="ARBA00022989"/>
    </source>
</evidence>
<dbReference type="Gene3D" id="1.10.3730.20">
    <property type="match status" value="1"/>
</dbReference>
<feature type="transmembrane region" description="Helical" evidence="5">
    <location>
        <begin position="148"/>
        <end position="164"/>
    </location>
</feature>
<comment type="caution">
    <text evidence="7">The sequence shown here is derived from an EMBL/GenBank/DDBJ whole genome shotgun (WGS) entry which is preliminary data.</text>
</comment>
<keyword evidence="8" id="KW-1185">Reference proteome</keyword>
<reference evidence="7 8" key="1">
    <citation type="submission" date="2018-10" db="EMBL/GenBank/DDBJ databases">
        <title>Draft genome sequence of Aquitalea MWU14-2217 isolated from a wild cranberry bog in Provincetown, Massachusetts.</title>
        <authorList>
            <person name="Ebadzadsahrai G."/>
            <person name="Soby S."/>
        </authorList>
    </citation>
    <scope>NUCLEOTIDE SEQUENCE [LARGE SCALE GENOMIC DNA]</scope>
    <source>
        <strain evidence="7 8">MWU14-2217</strain>
    </source>
</reference>
<dbReference type="InterPro" id="IPR037185">
    <property type="entry name" value="EmrE-like"/>
</dbReference>
<evidence type="ECO:0000256" key="2">
    <source>
        <dbReference type="ARBA" id="ARBA00022692"/>
    </source>
</evidence>
<comment type="subcellular location">
    <subcellularLocation>
        <location evidence="1">Membrane</location>
        <topology evidence="1">Multi-pass membrane protein</topology>
    </subcellularLocation>
</comment>
<dbReference type="Pfam" id="PF00892">
    <property type="entry name" value="EamA"/>
    <property type="match status" value="2"/>
</dbReference>
<feature type="transmembrane region" description="Helical" evidence="5">
    <location>
        <begin position="176"/>
        <end position="198"/>
    </location>
</feature>
<feature type="transmembrane region" description="Helical" evidence="5">
    <location>
        <begin position="244"/>
        <end position="261"/>
    </location>
</feature>
<feature type="transmembrane region" description="Helical" evidence="5">
    <location>
        <begin position="123"/>
        <end position="142"/>
    </location>
</feature>
<dbReference type="InterPro" id="IPR000620">
    <property type="entry name" value="EamA_dom"/>
</dbReference>
<protein>
    <submittedName>
        <fullName evidence="7">DMT family transporter</fullName>
    </submittedName>
</protein>
<dbReference type="PANTHER" id="PTHR32322">
    <property type="entry name" value="INNER MEMBRANE TRANSPORTER"/>
    <property type="match status" value="1"/>
</dbReference>
<name>A0A454JEX4_9NEIS</name>
<feature type="transmembrane region" description="Helical" evidence="5">
    <location>
        <begin position="7"/>
        <end position="28"/>
    </location>
</feature>
<evidence type="ECO:0000259" key="6">
    <source>
        <dbReference type="Pfam" id="PF00892"/>
    </source>
</evidence>
<dbReference type="OrthoDB" id="9810556at2"/>
<sequence>MAMQREMAGLVVLAALWGASFLFMRVAVPALGPFVLIALRLGLASLVLLPILLLRGGLPLWRQHWQRIAVVGVFLSALPFCLIAWASLSLPAGVASVLNATTPLMTALWAMPLAGERMSLPRAAGLLLGLAGVLVLMLGRGAAFDVQTLLPVLAMLGATACYGWSGHMAKRWLPGLPSLVTASGSLFSGAVLVTPLALLTLPAQAPTATVWGAVVLLALGSTALAYLIFYWLIDKLGATRASSVTYLVPVFGVLWGSLLLAEPVGVLMLLGGVLILCGVLLLGWRRAG</sequence>
<feature type="domain" description="EamA" evidence="6">
    <location>
        <begin position="151"/>
        <end position="282"/>
    </location>
</feature>
<organism evidence="7 8">
    <name type="scientific">Aquitalea palustris</name>
    <dbReference type="NCBI Taxonomy" id="2480983"/>
    <lineage>
        <taxon>Bacteria</taxon>
        <taxon>Pseudomonadati</taxon>
        <taxon>Pseudomonadota</taxon>
        <taxon>Betaproteobacteria</taxon>
        <taxon>Neisseriales</taxon>
        <taxon>Chromobacteriaceae</taxon>
        <taxon>Aquitalea</taxon>
    </lineage>
</organism>
<dbReference type="EMBL" id="RFAR01000074">
    <property type="protein sequence ID" value="RMC93841.1"/>
    <property type="molecule type" value="Genomic_DNA"/>
</dbReference>
<feature type="transmembrane region" description="Helical" evidence="5">
    <location>
        <begin position="92"/>
        <end position="111"/>
    </location>
</feature>